<evidence type="ECO:0000259" key="5">
    <source>
        <dbReference type="Pfam" id="PF08242"/>
    </source>
</evidence>
<keyword evidence="3" id="KW-0949">S-adenosyl-L-methionine</keyword>
<dbReference type="InterPro" id="IPR036388">
    <property type="entry name" value="WH-like_DNA-bd_sf"/>
</dbReference>
<dbReference type="GO" id="GO:0008168">
    <property type="term" value="F:methyltransferase activity"/>
    <property type="evidence" value="ECO:0007669"/>
    <property type="project" value="UniProtKB-KW"/>
</dbReference>
<proteinExistence type="predicted"/>
<protein>
    <submittedName>
        <fullName evidence="6">Methyltransferase</fullName>
    </submittedName>
</protein>
<dbReference type="GO" id="GO:0032259">
    <property type="term" value="P:methylation"/>
    <property type="evidence" value="ECO:0007669"/>
    <property type="project" value="UniProtKB-KW"/>
</dbReference>
<accession>A0A060DSM7</accession>
<dbReference type="InterPro" id="IPR012967">
    <property type="entry name" value="COMT_dimerisation"/>
</dbReference>
<evidence type="ECO:0000313" key="7">
    <source>
        <dbReference type="Proteomes" id="UP000027186"/>
    </source>
</evidence>
<organism evidence="6 7">
    <name type="scientific">Azospirillum argentinense</name>
    <dbReference type="NCBI Taxonomy" id="2970906"/>
    <lineage>
        <taxon>Bacteria</taxon>
        <taxon>Pseudomonadati</taxon>
        <taxon>Pseudomonadota</taxon>
        <taxon>Alphaproteobacteria</taxon>
        <taxon>Rhodospirillales</taxon>
        <taxon>Azospirillaceae</taxon>
        <taxon>Azospirillum</taxon>
    </lineage>
</organism>
<dbReference type="KEGG" id="abq:ABAZ39_28475"/>
<keyword evidence="2 6" id="KW-0808">Transferase</keyword>
<dbReference type="Proteomes" id="UP000027186">
    <property type="component" value="Plasmid AbAZ39_p3"/>
</dbReference>
<dbReference type="InterPro" id="IPR029063">
    <property type="entry name" value="SAM-dependent_MTases_sf"/>
</dbReference>
<name>A0A060DSM7_9PROT</name>
<dbReference type="InterPro" id="IPR013217">
    <property type="entry name" value="Methyltransf_12"/>
</dbReference>
<dbReference type="InterPro" id="IPR016461">
    <property type="entry name" value="COMT-like"/>
</dbReference>
<dbReference type="InterPro" id="IPR036390">
    <property type="entry name" value="WH_DNA-bd_sf"/>
</dbReference>
<feature type="domain" description="Methyltransferase type 12" evidence="5">
    <location>
        <begin position="177"/>
        <end position="273"/>
    </location>
</feature>
<sequence>MAMTMHPPEHPATRNAPLPARLFDLIQAPLRWQLLAAGLEFGLFDRLAEPATAADLAASLSLDAGRLGHVLDALTAMDLLSKSEGRYRLTDEAAPYLLSDGERSLRDLLTTLPRVRHSDVSALLRAETGDAPLDMAAPEFWDRSAFSLRAFHRGMGTAAMAAVLDDLPEWPSARSFLDIGAGSETLALAVAERRPDMRVALVDLPPMAARISGRLAVAGPAGQRVAVIAGDFNDADLGGGYDVIWASLTLYYARDLVALLAKVRRALAPGGVFVSLHEGLTAERTRPETHVVGRLVAALRGQDRSFDRGAIAAALSAAGFARVESRDITTAFGPFRLDCGRD</sequence>
<dbReference type="Pfam" id="PF08100">
    <property type="entry name" value="Dimerisation"/>
    <property type="match status" value="1"/>
</dbReference>
<geneLocation type="plasmid" evidence="6 7">
    <name>AbAZ39_p3</name>
</geneLocation>
<feature type="domain" description="O-methyltransferase dimerisation" evidence="4">
    <location>
        <begin position="26"/>
        <end position="97"/>
    </location>
</feature>
<reference evidence="6 7" key="1">
    <citation type="journal article" date="2014" name="Genome Announc.">
        <title>Complete Genome Sequence of the Model Rhizosphere Strain Azospirillum brasilense Az39, Successfully Applied in Agriculture.</title>
        <authorList>
            <person name="Rivera D."/>
            <person name="Revale S."/>
            <person name="Molina R."/>
            <person name="Gualpa J."/>
            <person name="Puente M."/>
            <person name="Maroniche G."/>
            <person name="Paris G."/>
            <person name="Baker D."/>
            <person name="Clavijo B."/>
            <person name="McLay K."/>
            <person name="Spaepen S."/>
            <person name="Perticari A."/>
            <person name="Vazquez M."/>
            <person name="Wisniewski-Dye F."/>
            <person name="Watkins C."/>
            <person name="Martinez-Abarca F."/>
            <person name="Vanderleyden J."/>
            <person name="Cassan F."/>
        </authorList>
    </citation>
    <scope>NUCLEOTIDE SEQUENCE [LARGE SCALE GENOMIC DNA]</scope>
    <source>
        <strain evidence="6 7">Az39</strain>
        <plasmid evidence="6">AbAZ39_p3</plasmid>
    </source>
</reference>
<evidence type="ECO:0000313" key="6">
    <source>
        <dbReference type="EMBL" id="AIB15797.1"/>
    </source>
</evidence>
<dbReference type="Gene3D" id="1.10.10.10">
    <property type="entry name" value="Winged helix-like DNA-binding domain superfamily/Winged helix DNA-binding domain"/>
    <property type="match status" value="1"/>
</dbReference>
<evidence type="ECO:0000256" key="2">
    <source>
        <dbReference type="ARBA" id="ARBA00022679"/>
    </source>
</evidence>
<gene>
    <name evidence="6" type="ORF">ABAZ39_28475</name>
</gene>
<dbReference type="PROSITE" id="PS51683">
    <property type="entry name" value="SAM_OMT_II"/>
    <property type="match status" value="1"/>
</dbReference>
<dbReference type="PANTHER" id="PTHR43712">
    <property type="entry name" value="PUTATIVE (AFU_ORTHOLOGUE AFUA_4G14580)-RELATED"/>
    <property type="match status" value="1"/>
</dbReference>
<dbReference type="EMBL" id="CP007796">
    <property type="protein sequence ID" value="AIB15797.1"/>
    <property type="molecule type" value="Genomic_DNA"/>
</dbReference>
<evidence type="ECO:0000256" key="3">
    <source>
        <dbReference type="ARBA" id="ARBA00022691"/>
    </source>
</evidence>
<dbReference type="PANTHER" id="PTHR43712:SF2">
    <property type="entry name" value="O-METHYLTRANSFERASE CICE"/>
    <property type="match status" value="1"/>
</dbReference>
<dbReference type="Gene3D" id="3.40.50.150">
    <property type="entry name" value="Vaccinia Virus protein VP39"/>
    <property type="match status" value="1"/>
</dbReference>
<evidence type="ECO:0000259" key="4">
    <source>
        <dbReference type="Pfam" id="PF08100"/>
    </source>
</evidence>
<dbReference type="Pfam" id="PF08242">
    <property type="entry name" value="Methyltransf_12"/>
    <property type="match status" value="1"/>
</dbReference>
<dbReference type="AlphaFoldDB" id="A0A060DSM7"/>
<dbReference type="GO" id="GO:0046983">
    <property type="term" value="F:protein dimerization activity"/>
    <property type="evidence" value="ECO:0007669"/>
    <property type="project" value="InterPro"/>
</dbReference>
<keyword evidence="1 6" id="KW-0489">Methyltransferase</keyword>
<dbReference type="SUPFAM" id="SSF53335">
    <property type="entry name" value="S-adenosyl-L-methionine-dependent methyltransferases"/>
    <property type="match status" value="1"/>
</dbReference>
<evidence type="ECO:0000256" key="1">
    <source>
        <dbReference type="ARBA" id="ARBA00022603"/>
    </source>
</evidence>
<keyword evidence="6" id="KW-0614">Plasmid</keyword>
<dbReference type="SUPFAM" id="SSF46785">
    <property type="entry name" value="Winged helix' DNA-binding domain"/>
    <property type="match status" value="1"/>
</dbReference>
<dbReference type="CDD" id="cd02440">
    <property type="entry name" value="AdoMet_MTases"/>
    <property type="match status" value="1"/>
</dbReference>